<dbReference type="Pfam" id="PF12833">
    <property type="entry name" value="HTH_18"/>
    <property type="match status" value="1"/>
</dbReference>
<evidence type="ECO:0000259" key="5">
    <source>
        <dbReference type="PROSITE" id="PS01124"/>
    </source>
</evidence>
<name>A0A3D9ITQ2_9BACL</name>
<comment type="caution">
    <text evidence="6">The sequence shown here is derived from an EMBL/GenBank/DDBJ whole genome shotgun (WGS) entry which is preliminary data.</text>
</comment>
<keyword evidence="3" id="KW-0010">Activator</keyword>
<evidence type="ECO:0000313" key="7">
    <source>
        <dbReference type="Proteomes" id="UP000256869"/>
    </source>
</evidence>
<evidence type="ECO:0000256" key="4">
    <source>
        <dbReference type="ARBA" id="ARBA00023163"/>
    </source>
</evidence>
<dbReference type="GO" id="GO:0043565">
    <property type="term" value="F:sequence-specific DNA binding"/>
    <property type="evidence" value="ECO:0007669"/>
    <property type="project" value="InterPro"/>
</dbReference>
<accession>A0A3D9ITQ2</accession>
<dbReference type="InterPro" id="IPR009057">
    <property type="entry name" value="Homeodomain-like_sf"/>
</dbReference>
<keyword evidence="4" id="KW-0804">Transcription</keyword>
<dbReference type="RefSeq" id="WP_115991645.1">
    <property type="nucleotide sequence ID" value="NZ_QRDY01000002.1"/>
</dbReference>
<dbReference type="PANTHER" id="PTHR46796">
    <property type="entry name" value="HTH-TYPE TRANSCRIPTIONAL ACTIVATOR RHAS-RELATED"/>
    <property type="match status" value="1"/>
</dbReference>
<dbReference type="Gene3D" id="1.10.10.60">
    <property type="entry name" value="Homeodomain-like"/>
    <property type="match status" value="2"/>
</dbReference>
<dbReference type="PROSITE" id="PS00041">
    <property type="entry name" value="HTH_ARAC_FAMILY_1"/>
    <property type="match status" value="1"/>
</dbReference>
<gene>
    <name evidence="6" type="ORF">DFP95_102320</name>
</gene>
<dbReference type="InterPro" id="IPR050204">
    <property type="entry name" value="AraC_XylS_family_regulators"/>
</dbReference>
<dbReference type="InterPro" id="IPR037923">
    <property type="entry name" value="HTH-like"/>
</dbReference>
<dbReference type="SUPFAM" id="SSF46689">
    <property type="entry name" value="Homeodomain-like"/>
    <property type="match status" value="2"/>
</dbReference>
<dbReference type="Proteomes" id="UP000256869">
    <property type="component" value="Unassembled WGS sequence"/>
</dbReference>
<dbReference type="GO" id="GO:0003700">
    <property type="term" value="F:DNA-binding transcription factor activity"/>
    <property type="evidence" value="ECO:0007669"/>
    <property type="project" value="InterPro"/>
</dbReference>
<feature type="domain" description="HTH araC/xylS-type" evidence="5">
    <location>
        <begin position="172"/>
        <end position="270"/>
    </location>
</feature>
<dbReference type="OrthoDB" id="2541027at2"/>
<reference evidence="6 7" key="1">
    <citation type="submission" date="2018-07" db="EMBL/GenBank/DDBJ databases">
        <title>Genomic Encyclopedia of Type Strains, Phase III (KMG-III): the genomes of soil and plant-associated and newly described type strains.</title>
        <authorList>
            <person name="Whitman W."/>
        </authorList>
    </citation>
    <scope>NUCLEOTIDE SEQUENCE [LARGE SCALE GENOMIC DNA]</scope>
    <source>
        <strain evidence="6 7">CECT 8236</strain>
    </source>
</reference>
<evidence type="ECO:0000256" key="3">
    <source>
        <dbReference type="ARBA" id="ARBA00023159"/>
    </source>
</evidence>
<keyword evidence="7" id="KW-1185">Reference proteome</keyword>
<evidence type="ECO:0000256" key="1">
    <source>
        <dbReference type="ARBA" id="ARBA00023015"/>
    </source>
</evidence>
<dbReference type="InterPro" id="IPR018060">
    <property type="entry name" value="HTH_AraC"/>
</dbReference>
<organism evidence="6 7">
    <name type="scientific">Cohnella lupini</name>
    <dbReference type="NCBI Taxonomy" id="1294267"/>
    <lineage>
        <taxon>Bacteria</taxon>
        <taxon>Bacillati</taxon>
        <taxon>Bacillota</taxon>
        <taxon>Bacilli</taxon>
        <taxon>Bacillales</taxon>
        <taxon>Paenibacillaceae</taxon>
        <taxon>Cohnella</taxon>
    </lineage>
</organism>
<dbReference type="SUPFAM" id="SSF51215">
    <property type="entry name" value="Regulatory protein AraC"/>
    <property type="match status" value="1"/>
</dbReference>
<keyword evidence="1" id="KW-0805">Transcription regulation</keyword>
<dbReference type="EMBL" id="QRDY01000002">
    <property type="protein sequence ID" value="RED64899.1"/>
    <property type="molecule type" value="Genomic_DNA"/>
</dbReference>
<keyword evidence="2 6" id="KW-0238">DNA-binding</keyword>
<dbReference type="InterPro" id="IPR018062">
    <property type="entry name" value="HTH_AraC-typ_CS"/>
</dbReference>
<evidence type="ECO:0000256" key="2">
    <source>
        <dbReference type="ARBA" id="ARBA00023125"/>
    </source>
</evidence>
<proteinExistence type="predicted"/>
<protein>
    <submittedName>
        <fullName evidence="6">AraC-like DNA-binding protein</fullName>
    </submittedName>
</protein>
<evidence type="ECO:0000313" key="6">
    <source>
        <dbReference type="EMBL" id="RED64899.1"/>
    </source>
</evidence>
<sequence length="302" mass="34817">MAEKEQEEHWPFVHNMGDMWAQAGSVLGTRSIPDYELVYFPEGSATLYELRGASNVLREPCFIFTRPDEEHRYLFDPDRKVRHLFAHFDYDCLRRSDSRFGALLQGEGNPLPVSANSLLPALMKQMLRIANYQLPYWKRRVSALLATALEELCASADNAIEELASPLPIPIARAIRYMEEHLEQPLTIEAIAQQSGWSHEHFTRMFVASVGSSPKRALLERRLLRAEHLMMSGQWSVKQIAYQVGFGDEHHFSKMYKRLRGITASEYIERCESSQFRHAAAVPDPETPYPVNRYILVNEYIK</sequence>
<dbReference type="PROSITE" id="PS01124">
    <property type="entry name" value="HTH_ARAC_FAMILY_2"/>
    <property type="match status" value="1"/>
</dbReference>
<dbReference type="AlphaFoldDB" id="A0A3D9ITQ2"/>
<dbReference type="SMART" id="SM00342">
    <property type="entry name" value="HTH_ARAC"/>
    <property type="match status" value="1"/>
</dbReference>